<feature type="region of interest" description="Disordered" evidence="1">
    <location>
        <begin position="207"/>
        <end position="244"/>
    </location>
</feature>
<dbReference type="EMBL" id="JAIWYP010000009">
    <property type="protein sequence ID" value="KAH3778110.1"/>
    <property type="molecule type" value="Genomic_DNA"/>
</dbReference>
<feature type="compositionally biased region" description="Basic and acidic residues" evidence="1">
    <location>
        <begin position="82"/>
        <end position="94"/>
    </location>
</feature>
<dbReference type="AlphaFoldDB" id="A0A9D4EHA8"/>
<evidence type="ECO:0000313" key="3">
    <source>
        <dbReference type="Proteomes" id="UP000828390"/>
    </source>
</evidence>
<reference evidence="2" key="1">
    <citation type="journal article" date="2019" name="bioRxiv">
        <title>The Genome of the Zebra Mussel, Dreissena polymorpha: A Resource for Invasive Species Research.</title>
        <authorList>
            <person name="McCartney M.A."/>
            <person name="Auch B."/>
            <person name="Kono T."/>
            <person name="Mallez S."/>
            <person name="Zhang Y."/>
            <person name="Obille A."/>
            <person name="Becker A."/>
            <person name="Abrahante J.E."/>
            <person name="Garbe J."/>
            <person name="Badalamenti J.P."/>
            <person name="Herman A."/>
            <person name="Mangelson H."/>
            <person name="Liachko I."/>
            <person name="Sullivan S."/>
            <person name="Sone E.D."/>
            <person name="Koren S."/>
            <person name="Silverstein K.A.T."/>
            <person name="Beckman K.B."/>
            <person name="Gohl D.M."/>
        </authorList>
    </citation>
    <scope>NUCLEOTIDE SEQUENCE</scope>
    <source>
        <strain evidence="2">Duluth1</strain>
        <tissue evidence="2">Whole animal</tissue>
    </source>
</reference>
<accession>A0A9D4EHA8</accession>
<organism evidence="2 3">
    <name type="scientific">Dreissena polymorpha</name>
    <name type="common">Zebra mussel</name>
    <name type="synonym">Mytilus polymorpha</name>
    <dbReference type="NCBI Taxonomy" id="45954"/>
    <lineage>
        <taxon>Eukaryota</taxon>
        <taxon>Metazoa</taxon>
        <taxon>Spiralia</taxon>
        <taxon>Lophotrochozoa</taxon>
        <taxon>Mollusca</taxon>
        <taxon>Bivalvia</taxon>
        <taxon>Autobranchia</taxon>
        <taxon>Heteroconchia</taxon>
        <taxon>Euheterodonta</taxon>
        <taxon>Imparidentia</taxon>
        <taxon>Neoheterodontei</taxon>
        <taxon>Myida</taxon>
        <taxon>Dreissenoidea</taxon>
        <taxon>Dreissenidae</taxon>
        <taxon>Dreissena</taxon>
    </lineage>
</organism>
<feature type="region of interest" description="Disordered" evidence="1">
    <location>
        <begin position="1"/>
        <end position="41"/>
    </location>
</feature>
<reference evidence="2" key="2">
    <citation type="submission" date="2020-11" db="EMBL/GenBank/DDBJ databases">
        <authorList>
            <person name="McCartney M.A."/>
            <person name="Auch B."/>
            <person name="Kono T."/>
            <person name="Mallez S."/>
            <person name="Becker A."/>
            <person name="Gohl D.M."/>
            <person name="Silverstein K.A.T."/>
            <person name="Koren S."/>
            <person name="Bechman K.B."/>
            <person name="Herman A."/>
            <person name="Abrahante J.E."/>
            <person name="Garbe J."/>
        </authorList>
    </citation>
    <scope>NUCLEOTIDE SEQUENCE</scope>
    <source>
        <strain evidence="2">Duluth1</strain>
        <tissue evidence="2">Whole animal</tissue>
    </source>
</reference>
<feature type="compositionally biased region" description="Low complexity" evidence="1">
    <location>
        <begin position="148"/>
        <end position="179"/>
    </location>
</feature>
<name>A0A9D4EHA8_DREPO</name>
<evidence type="ECO:0000313" key="2">
    <source>
        <dbReference type="EMBL" id="KAH3778110.1"/>
    </source>
</evidence>
<gene>
    <name evidence="2" type="ORF">DPMN_179563</name>
</gene>
<feature type="region of interest" description="Disordered" evidence="1">
    <location>
        <begin position="57"/>
        <end position="179"/>
    </location>
</feature>
<comment type="caution">
    <text evidence="2">The sequence shown here is derived from an EMBL/GenBank/DDBJ whole genome shotgun (WGS) entry which is preliminary data.</text>
</comment>
<protein>
    <submittedName>
        <fullName evidence="2">Uncharacterized protein</fullName>
    </submittedName>
</protein>
<sequence>MGYGQVFSDGNVSKASYLYRPSQPVRRPVSNWTAPFTYRPNPYKWVNPSLRSCSDEYKADLQPVRSEPRPGPGYSTTYSGRPADRASQKERYRSADPAPLQLADRSERSSESRRYRERSQASRSKERSSPPKRFREDFIVLDEYSSESDTSLVTTSGSGSSIASSCGTGSNTSLSEISSSSSTVLYSTGSELSLDDESDCSLAKPAVEAGGHEPKETPELWGTQSWTGHTEPHQEAPACFHGYS</sequence>
<keyword evidence="3" id="KW-1185">Reference proteome</keyword>
<evidence type="ECO:0000256" key="1">
    <source>
        <dbReference type="SAM" id="MobiDB-lite"/>
    </source>
</evidence>
<dbReference type="Proteomes" id="UP000828390">
    <property type="component" value="Unassembled WGS sequence"/>
</dbReference>
<feature type="compositionally biased region" description="Basic and acidic residues" evidence="1">
    <location>
        <begin position="104"/>
        <end position="138"/>
    </location>
</feature>
<proteinExistence type="predicted"/>